<dbReference type="Pfam" id="PF00266">
    <property type="entry name" value="Aminotran_5"/>
    <property type="match status" value="1"/>
</dbReference>
<evidence type="ECO:0000259" key="2">
    <source>
        <dbReference type="Pfam" id="PF00266"/>
    </source>
</evidence>
<feature type="domain" description="Aminotransferase class V" evidence="2">
    <location>
        <begin position="255"/>
        <end position="557"/>
    </location>
</feature>
<dbReference type="PANTHER" id="PTHR14237">
    <property type="entry name" value="MOLYBDOPTERIN COFACTOR SULFURASE MOSC"/>
    <property type="match status" value="1"/>
</dbReference>
<feature type="domain" description="NADP-dependent oxidoreductase" evidence="1">
    <location>
        <begin position="30"/>
        <end position="120"/>
    </location>
</feature>
<evidence type="ECO:0000313" key="4">
    <source>
        <dbReference type="Proteomes" id="UP000310158"/>
    </source>
</evidence>
<protein>
    <recommendedName>
        <fullName evidence="5">Aminotransferase class V domain-containing protein</fullName>
    </recommendedName>
</protein>
<sequence length="735" mass="79196">MSYLPTAPVAPTPLGRYRLLSPRASIRVSPIQLGAMSIGTTWSNGMGEMNKESSFKLLDAYYNAGGNFIDTACNYQDGTSEGLLGEWMELRGNRDQMVIATKAPQPHISIPTMGNSHSHNRHTDTTYERTRSLKHHRSAPLLKRNFIHSASTLSFSLEPSQDTYLRPFSEKAALAANERVYHSPAPVSPPVYIPSPTSGLVTSASAPSQSQDPVEAAAHAAFLQAYPEYQLTWTLDALRKAEFSRIDTPLARETYVDYMGGALYPASLVNVHAEFLKGCVLGNTHSASNSSQLSATLTAQAREAVLAFFNAPAGSTVVFTANASAALKLVGECFPFVQGSTYILPEDAHNSVHGIRQFAKRKGADVCYIPATDRGGLEEPVAKKIMHQNRPLNRRIPSLFALTGLSNISNSKSPLSLLGYASSLGYTTLLDAAALAATSPLDLTATPADAVAVSFYKMFGFPTGVGALILAPGVGKRLGGERPWFAGGTVQVVQVPGELVTRAEEVEEQFEDGTINYLLLPAITTGLRFLSAYMPFLPLRLSALTHYMMHELAKVRHPSTGKPVVRVLSRVPEKRLRAVGDKADAGSVVSVLFLDLIYFELVHLARLSAGTHIPAHGMHVQPWRRGGTASREPAMTRLRAGATLAALEAAAGRELGVVRISLGLASDWADVWRVLVFVREVIVDPRGRKEAWERWVGSGGRAKTVCGLEEAAPPGVKAHEGAAISRAPSQVGRAF</sequence>
<dbReference type="Proteomes" id="UP000310158">
    <property type="component" value="Unassembled WGS sequence"/>
</dbReference>
<dbReference type="InterPro" id="IPR015421">
    <property type="entry name" value="PyrdxlP-dep_Trfase_major"/>
</dbReference>
<dbReference type="Gene3D" id="3.40.640.10">
    <property type="entry name" value="Type I PLP-dependent aspartate aminotransferase-like (Major domain)"/>
    <property type="match status" value="1"/>
</dbReference>
<organism evidence="3 4">
    <name type="scientific">Bondarzewia mesenterica</name>
    <dbReference type="NCBI Taxonomy" id="1095465"/>
    <lineage>
        <taxon>Eukaryota</taxon>
        <taxon>Fungi</taxon>
        <taxon>Dikarya</taxon>
        <taxon>Basidiomycota</taxon>
        <taxon>Agaricomycotina</taxon>
        <taxon>Agaricomycetes</taxon>
        <taxon>Russulales</taxon>
        <taxon>Bondarzewiaceae</taxon>
        <taxon>Bondarzewia</taxon>
    </lineage>
</organism>
<dbReference type="PANTHER" id="PTHR14237:SF80">
    <property type="entry name" value="MOLYBDENUM COFACTOR SULFURASE"/>
    <property type="match status" value="1"/>
</dbReference>
<dbReference type="GO" id="GO:0008265">
    <property type="term" value="F:molybdenum cofactor sulfurtransferase activity"/>
    <property type="evidence" value="ECO:0007669"/>
    <property type="project" value="TreeGrafter"/>
</dbReference>
<dbReference type="Pfam" id="PF00248">
    <property type="entry name" value="Aldo_ket_red"/>
    <property type="match status" value="1"/>
</dbReference>
<reference evidence="3 4" key="1">
    <citation type="submission" date="2019-02" db="EMBL/GenBank/DDBJ databases">
        <title>Genome sequencing of the rare red list fungi Bondarzewia mesenterica.</title>
        <authorList>
            <person name="Buettner E."/>
            <person name="Kellner H."/>
        </authorList>
    </citation>
    <scope>NUCLEOTIDE SEQUENCE [LARGE SCALE GENOMIC DNA]</scope>
    <source>
        <strain evidence="3 4">DSM 108281</strain>
    </source>
</reference>
<dbReference type="Gene3D" id="3.20.20.100">
    <property type="entry name" value="NADP-dependent oxidoreductase domain"/>
    <property type="match status" value="1"/>
</dbReference>
<name>A0A4S4LVI0_9AGAM</name>
<gene>
    <name evidence="3" type="ORF">EW146_g4104</name>
</gene>
<dbReference type="InterPro" id="IPR036812">
    <property type="entry name" value="NAD(P)_OxRdtase_dom_sf"/>
</dbReference>
<dbReference type="AlphaFoldDB" id="A0A4S4LVI0"/>
<dbReference type="SUPFAM" id="SSF51430">
    <property type="entry name" value="NAD(P)-linked oxidoreductase"/>
    <property type="match status" value="1"/>
</dbReference>
<keyword evidence="4" id="KW-1185">Reference proteome</keyword>
<proteinExistence type="predicted"/>
<dbReference type="GO" id="GO:0043545">
    <property type="term" value="P:molybdopterin cofactor metabolic process"/>
    <property type="evidence" value="ECO:0007669"/>
    <property type="project" value="TreeGrafter"/>
</dbReference>
<dbReference type="InterPro" id="IPR015424">
    <property type="entry name" value="PyrdxlP-dep_Trfase"/>
</dbReference>
<comment type="caution">
    <text evidence="3">The sequence shown here is derived from an EMBL/GenBank/DDBJ whole genome shotgun (WGS) entry which is preliminary data.</text>
</comment>
<dbReference type="EMBL" id="SGPL01000152">
    <property type="protein sequence ID" value="THH16556.1"/>
    <property type="molecule type" value="Genomic_DNA"/>
</dbReference>
<dbReference type="InterPro" id="IPR000192">
    <property type="entry name" value="Aminotrans_V_dom"/>
</dbReference>
<accession>A0A4S4LVI0</accession>
<evidence type="ECO:0008006" key="5">
    <source>
        <dbReference type="Google" id="ProtNLM"/>
    </source>
</evidence>
<dbReference type="SUPFAM" id="SSF53383">
    <property type="entry name" value="PLP-dependent transferases"/>
    <property type="match status" value="1"/>
</dbReference>
<dbReference type="OrthoDB" id="10264306at2759"/>
<evidence type="ECO:0000313" key="3">
    <source>
        <dbReference type="EMBL" id="THH16556.1"/>
    </source>
</evidence>
<dbReference type="InterPro" id="IPR023210">
    <property type="entry name" value="NADP_OxRdtase_dom"/>
</dbReference>
<evidence type="ECO:0000259" key="1">
    <source>
        <dbReference type="Pfam" id="PF00248"/>
    </source>
</evidence>